<dbReference type="InterPro" id="IPR013783">
    <property type="entry name" value="Ig-like_fold"/>
</dbReference>
<dbReference type="GO" id="GO:0005975">
    <property type="term" value="P:carbohydrate metabolic process"/>
    <property type="evidence" value="ECO:0007669"/>
    <property type="project" value="InterPro"/>
</dbReference>
<evidence type="ECO:0000313" key="5">
    <source>
        <dbReference type="Proteomes" id="UP000546200"/>
    </source>
</evidence>
<evidence type="ECO:0000256" key="2">
    <source>
        <dbReference type="SAM" id="SignalP"/>
    </source>
</evidence>
<dbReference type="RefSeq" id="WP_184056813.1">
    <property type="nucleotide sequence ID" value="NZ_JACIJK010000005.1"/>
</dbReference>
<feature type="signal peptide" evidence="2">
    <location>
        <begin position="1"/>
        <end position="25"/>
    </location>
</feature>
<dbReference type="SUPFAM" id="SSF81296">
    <property type="entry name" value="E set domains"/>
    <property type="match status" value="1"/>
</dbReference>
<dbReference type="InterPro" id="IPR014756">
    <property type="entry name" value="Ig_E-set"/>
</dbReference>
<dbReference type="Gene3D" id="1.50.10.10">
    <property type="match status" value="1"/>
</dbReference>
<accession>A0A7W9BDE8</accession>
<keyword evidence="2" id="KW-0732">Signal</keyword>
<organism evidence="4 5">
    <name type="scientific">Sphingomonas aerophila</name>
    <dbReference type="NCBI Taxonomy" id="1344948"/>
    <lineage>
        <taxon>Bacteria</taxon>
        <taxon>Pseudomonadati</taxon>
        <taxon>Pseudomonadota</taxon>
        <taxon>Alphaproteobacteria</taxon>
        <taxon>Sphingomonadales</taxon>
        <taxon>Sphingomonadaceae</taxon>
        <taxon>Sphingomonas</taxon>
    </lineage>
</organism>
<dbReference type="InterPro" id="IPR004197">
    <property type="entry name" value="Cellulase_Ig-like"/>
</dbReference>
<proteinExistence type="inferred from homology"/>
<comment type="similarity">
    <text evidence="1">Belongs to the glycosyl hydrolase 9 (cellulase E) family.</text>
</comment>
<protein>
    <recommendedName>
        <fullName evidence="3">Cellulase Ig-like domain-containing protein</fullName>
    </recommendedName>
</protein>
<dbReference type="Proteomes" id="UP000546200">
    <property type="component" value="Unassembled WGS sequence"/>
</dbReference>
<dbReference type="Gene3D" id="2.60.40.10">
    <property type="entry name" value="Immunoglobulins"/>
    <property type="match status" value="1"/>
</dbReference>
<dbReference type="InterPro" id="IPR012341">
    <property type="entry name" value="6hp_glycosidase-like_sf"/>
</dbReference>
<feature type="chain" id="PRO_5031429278" description="Cellulase Ig-like domain-containing protein" evidence="2">
    <location>
        <begin position="26"/>
        <end position="855"/>
    </location>
</feature>
<evidence type="ECO:0000259" key="3">
    <source>
        <dbReference type="Pfam" id="PF02927"/>
    </source>
</evidence>
<dbReference type="EMBL" id="JACIJK010000005">
    <property type="protein sequence ID" value="MBB5714958.1"/>
    <property type="molecule type" value="Genomic_DNA"/>
</dbReference>
<gene>
    <name evidence="4" type="ORF">FHS94_001799</name>
</gene>
<dbReference type="AlphaFoldDB" id="A0A7W9BDE8"/>
<feature type="domain" description="Cellulase Ig-like" evidence="3">
    <location>
        <begin position="300"/>
        <end position="380"/>
    </location>
</feature>
<comment type="caution">
    <text evidence="4">The sequence shown here is derived from an EMBL/GenBank/DDBJ whole genome shotgun (WGS) entry which is preliminary data.</text>
</comment>
<reference evidence="4 5" key="1">
    <citation type="submission" date="2020-08" db="EMBL/GenBank/DDBJ databases">
        <title>Genomic Encyclopedia of Type Strains, Phase IV (KMG-IV): sequencing the most valuable type-strain genomes for metagenomic binning, comparative biology and taxonomic classification.</title>
        <authorList>
            <person name="Goeker M."/>
        </authorList>
    </citation>
    <scope>NUCLEOTIDE SEQUENCE [LARGE SCALE GENOMIC DNA]</scope>
    <source>
        <strain evidence="4 5">DSM 100044</strain>
    </source>
</reference>
<dbReference type="SUPFAM" id="SSF48208">
    <property type="entry name" value="Six-hairpin glycosidases"/>
    <property type="match status" value="1"/>
</dbReference>
<dbReference type="InterPro" id="IPR008928">
    <property type="entry name" value="6-hairpin_glycosidase_sf"/>
</dbReference>
<evidence type="ECO:0000256" key="1">
    <source>
        <dbReference type="ARBA" id="ARBA00007072"/>
    </source>
</evidence>
<dbReference type="CDD" id="cd02850">
    <property type="entry name" value="E_set_Cellulase_N"/>
    <property type="match status" value="1"/>
</dbReference>
<evidence type="ECO:0000313" key="4">
    <source>
        <dbReference type="EMBL" id="MBB5714958.1"/>
    </source>
</evidence>
<keyword evidence="5" id="KW-1185">Reference proteome</keyword>
<name>A0A7W9BDE8_9SPHN</name>
<dbReference type="Pfam" id="PF02927">
    <property type="entry name" value="CelD_N"/>
    <property type="match status" value="1"/>
</dbReference>
<sequence>MIGKRVARWMATASLLVTVAAGAGAQQQQQQGLRLGDKGYLTAPGLDVIVFDDIYPDGHQTGVTVIQQGTRVAANGDLRLEPEPGQWSPMPTANGGHVVDKATGTITQALRYPDPTKNGHGFNPIFYPDLDLDYKVNVSPAGGNSFRITVDLDKPLPAKWVGRVGFNLELFPGALFGKAWLLDGQTGIFPRQPNGPMAREPDRGLPVPRNVEKNGPVQDPNGQALGVPLATGRTLVVAPETEAQRIRIESRTGALQLIDGRSAHNNGWFIVRGAVAAGATKRAIEWVVTPSTEAGWKRPPVIQTSQIGYAPAQPKQAVIELDAAETADKLVQLFRLTPEGRRLELSAPATRWGNFLRYQYLTFDFSRVKQPGMYQVAYGDQLSSPFRIDPAVYSRHAWQPTLEYFLPIQMCHMLVREKYRVWHGLDHMDDALMAPAPLNHIDGYEQGASTLSRFKSGNVVPGLAAGGWHDAGDYDLRVESQIGEVWILSKMIEEFGLDYDATRIDQVRHQVEIHDPDGINDATQQIEHGLLTVLGGYRALGRTYRGIQVPALRQYALLGEAANETDNISRKPVEGLGVDNNGQPIVADDRWVFTEDNPDRELNTAGGLAAAARVLRRSNPTLAGEALAAARDVAGKAFGRAKDKSNEVFALAELIQATNDKALVARLVALEPEILAHVDKNGWALANILNQLPGAFRTRVTAAVKTYQARVTADARTDSPYGVPYKPQIWGAGWTIQERGVQQYFFHKGWPQLTSTDSYINALNFVLGAHPGENTASFVSGVGAVSDTTAYGFNRADWSYVPGGVVSGTNLVRPDLPELKVWPYFWQQGEYVLGGGATNYMFLALAADKLYGKAK</sequence>
<dbReference type="GO" id="GO:0008810">
    <property type="term" value="F:cellulase activity"/>
    <property type="evidence" value="ECO:0007669"/>
    <property type="project" value="InterPro"/>
</dbReference>